<protein>
    <recommendedName>
        <fullName evidence="5">Secreted protein</fullName>
    </recommendedName>
</protein>
<dbReference type="GeneID" id="37169837"/>
<feature type="compositionally biased region" description="Polar residues" evidence="1">
    <location>
        <begin position="120"/>
        <end position="131"/>
    </location>
</feature>
<evidence type="ECO:0000313" key="3">
    <source>
        <dbReference type="EMBL" id="RAH80035.1"/>
    </source>
</evidence>
<organism evidence="3 4">
    <name type="scientific">Aspergillus japonicus CBS 114.51</name>
    <dbReference type="NCBI Taxonomy" id="1448312"/>
    <lineage>
        <taxon>Eukaryota</taxon>
        <taxon>Fungi</taxon>
        <taxon>Dikarya</taxon>
        <taxon>Ascomycota</taxon>
        <taxon>Pezizomycotina</taxon>
        <taxon>Eurotiomycetes</taxon>
        <taxon>Eurotiomycetidae</taxon>
        <taxon>Eurotiales</taxon>
        <taxon>Aspergillaceae</taxon>
        <taxon>Aspergillus</taxon>
        <taxon>Aspergillus subgen. Circumdati</taxon>
    </lineage>
</organism>
<feature type="chain" id="PRO_5035792439" description="Secreted protein" evidence="2">
    <location>
        <begin position="29"/>
        <end position="131"/>
    </location>
</feature>
<accession>A0A8T8WW23</accession>
<name>A0A8T8WW23_ASPJA</name>
<evidence type="ECO:0000256" key="1">
    <source>
        <dbReference type="SAM" id="MobiDB-lite"/>
    </source>
</evidence>
<sequence>MRGGNAPLHRQLMTLLLILPAGPPRASPTHLSSPPAFLRLCHSFSLIYSSNSRSLIAFLTNFVFLSPPASCSAYSFLLTTSSSRIHLLPVGRIHSPIALLVPPRSSPLSKPNPPLHSPPHSGNRSDVQGLF</sequence>
<dbReference type="RefSeq" id="XP_025525929.1">
    <property type="nucleotide sequence ID" value="XM_025666145.1"/>
</dbReference>
<dbReference type="EMBL" id="KZ824808">
    <property type="protein sequence ID" value="RAH80035.1"/>
    <property type="molecule type" value="Genomic_DNA"/>
</dbReference>
<evidence type="ECO:0008006" key="5">
    <source>
        <dbReference type="Google" id="ProtNLM"/>
    </source>
</evidence>
<evidence type="ECO:0000313" key="4">
    <source>
        <dbReference type="Proteomes" id="UP000249497"/>
    </source>
</evidence>
<keyword evidence="4" id="KW-1185">Reference proteome</keyword>
<dbReference type="Proteomes" id="UP000249497">
    <property type="component" value="Unassembled WGS sequence"/>
</dbReference>
<feature type="signal peptide" evidence="2">
    <location>
        <begin position="1"/>
        <end position="28"/>
    </location>
</feature>
<dbReference type="AlphaFoldDB" id="A0A8T8WW23"/>
<reference evidence="3 4" key="1">
    <citation type="submission" date="2018-02" db="EMBL/GenBank/DDBJ databases">
        <title>The genomes of Aspergillus section Nigri reveals drivers in fungal speciation.</title>
        <authorList>
            <consortium name="DOE Joint Genome Institute"/>
            <person name="Vesth T.C."/>
            <person name="Nybo J."/>
            <person name="Theobald S."/>
            <person name="Brandl J."/>
            <person name="Frisvad J.C."/>
            <person name="Nielsen K.F."/>
            <person name="Lyhne E.K."/>
            <person name="Kogle M.E."/>
            <person name="Kuo A."/>
            <person name="Riley R."/>
            <person name="Clum A."/>
            <person name="Nolan M."/>
            <person name="Lipzen A."/>
            <person name="Salamov A."/>
            <person name="Henrissat B."/>
            <person name="Wiebenga A."/>
            <person name="De vries R.P."/>
            <person name="Grigoriev I.V."/>
            <person name="Mortensen U.H."/>
            <person name="Andersen M.R."/>
            <person name="Baker S.E."/>
        </authorList>
    </citation>
    <scope>NUCLEOTIDE SEQUENCE [LARGE SCALE GENOMIC DNA]</scope>
    <source>
        <strain evidence="3 4">CBS 114.51</strain>
    </source>
</reference>
<gene>
    <name evidence="3" type="ORF">BO86DRAFT_136029</name>
</gene>
<feature type="region of interest" description="Disordered" evidence="1">
    <location>
        <begin position="104"/>
        <end position="131"/>
    </location>
</feature>
<evidence type="ECO:0000256" key="2">
    <source>
        <dbReference type="SAM" id="SignalP"/>
    </source>
</evidence>
<proteinExistence type="predicted"/>
<keyword evidence="2" id="KW-0732">Signal</keyword>